<evidence type="ECO:0000313" key="4">
    <source>
        <dbReference type="Proteomes" id="UP000672934"/>
    </source>
</evidence>
<dbReference type="CDD" id="cd13578">
    <property type="entry name" value="PBP2_Bug27"/>
    <property type="match status" value="1"/>
</dbReference>
<comment type="similarity">
    <text evidence="1">Belongs to the UPF0065 (bug) family.</text>
</comment>
<dbReference type="PANTHER" id="PTHR42928">
    <property type="entry name" value="TRICARBOXYLATE-BINDING PROTEIN"/>
    <property type="match status" value="1"/>
</dbReference>
<reference evidence="3" key="1">
    <citation type="submission" date="2021-03" db="EMBL/GenBank/DDBJ databases">
        <authorList>
            <person name="Peeters C."/>
        </authorList>
    </citation>
    <scope>NUCLEOTIDE SEQUENCE</scope>
    <source>
        <strain evidence="3">LMG 31506</strain>
    </source>
</reference>
<comment type="caution">
    <text evidence="3">The sequence shown here is derived from an EMBL/GenBank/DDBJ whole genome shotgun (WGS) entry which is preliminary data.</text>
</comment>
<keyword evidence="2" id="KW-0732">Signal</keyword>
<dbReference type="InterPro" id="IPR005064">
    <property type="entry name" value="BUG"/>
</dbReference>
<evidence type="ECO:0000256" key="1">
    <source>
        <dbReference type="ARBA" id="ARBA00006987"/>
    </source>
</evidence>
<feature type="chain" id="PRO_5037033566" description="Tripartite tricarboxylate transporter substrate binding protein" evidence="2">
    <location>
        <begin position="30"/>
        <end position="344"/>
    </location>
</feature>
<sequence>MHRGSIRPALRLAARALVALSAVSTFAWLAPTPAAAQGGQGGGPAPAANDYPGKPIRYVVPFSAGGLTDIMARLVGQQLSEEWKKPIVVDNKPGGNANIGADQVAKSPADGYTWLAVTLTHASNATLFPKLPFSMQKDLVPVVRIASSPMLVVVPANSPVRSMKDLAAAAQKARLNAGSSGNGTPPHLTLALFESQTRSSLTHVPYKGGAPSMTDLIGGQLDVVFSNFPESIAYVKGGKLRALAVTTRERHPQLPDVPTVAEAGFPELIVENWTGLMMPAGTPRPIVEKVAASVGRLLQTDAMRERIVAAGFTPAPQNPPFNEYFNTEVTRWAKLIEEKQIRVE</sequence>
<proteinExistence type="inferred from homology"/>
<dbReference type="PIRSF" id="PIRSF017082">
    <property type="entry name" value="YflP"/>
    <property type="match status" value="1"/>
</dbReference>
<dbReference type="Gene3D" id="3.40.190.10">
    <property type="entry name" value="Periplasmic binding protein-like II"/>
    <property type="match status" value="1"/>
</dbReference>
<accession>A0A916ITQ3</accession>
<dbReference type="AlphaFoldDB" id="A0A916ITQ3"/>
<protein>
    <recommendedName>
        <fullName evidence="5">Tripartite tricarboxylate transporter substrate binding protein</fullName>
    </recommendedName>
</protein>
<dbReference type="Pfam" id="PF03401">
    <property type="entry name" value="TctC"/>
    <property type="match status" value="1"/>
</dbReference>
<keyword evidence="4" id="KW-1185">Reference proteome</keyword>
<evidence type="ECO:0008006" key="5">
    <source>
        <dbReference type="Google" id="ProtNLM"/>
    </source>
</evidence>
<dbReference type="EMBL" id="CAJPUY010000008">
    <property type="protein sequence ID" value="CAG2141889.1"/>
    <property type="molecule type" value="Genomic_DNA"/>
</dbReference>
<dbReference type="Gene3D" id="3.40.190.150">
    <property type="entry name" value="Bordetella uptake gene, domain 1"/>
    <property type="match status" value="1"/>
</dbReference>
<evidence type="ECO:0000256" key="2">
    <source>
        <dbReference type="SAM" id="SignalP"/>
    </source>
</evidence>
<dbReference type="InterPro" id="IPR042100">
    <property type="entry name" value="Bug_dom1"/>
</dbReference>
<dbReference type="PANTHER" id="PTHR42928:SF5">
    <property type="entry name" value="BLR1237 PROTEIN"/>
    <property type="match status" value="1"/>
</dbReference>
<dbReference type="SUPFAM" id="SSF53850">
    <property type="entry name" value="Periplasmic binding protein-like II"/>
    <property type="match status" value="1"/>
</dbReference>
<organism evidence="3 4">
    <name type="scientific">Cupriavidus yeoncheonensis</name>
    <dbReference type="NCBI Taxonomy" id="1462994"/>
    <lineage>
        <taxon>Bacteria</taxon>
        <taxon>Pseudomonadati</taxon>
        <taxon>Pseudomonadota</taxon>
        <taxon>Betaproteobacteria</taxon>
        <taxon>Burkholderiales</taxon>
        <taxon>Burkholderiaceae</taxon>
        <taxon>Cupriavidus</taxon>
    </lineage>
</organism>
<feature type="signal peptide" evidence="2">
    <location>
        <begin position="1"/>
        <end position="29"/>
    </location>
</feature>
<dbReference type="RefSeq" id="WP_211947504.1">
    <property type="nucleotide sequence ID" value="NZ_CAJPUY010000008.1"/>
</dbReference>
<dbReference type="Proteomes" id="UP000672934">
    <property type="component" value="Unassembled WGS sequence"/>
</dbReference>
<name>A0A916ITQ3_9BURK</name>
<gene>
    <name evidence="3" type="ORF">LMG31506_02549</name>
</gene>
<evidence type="ECO:0000313" key="3">
    <source>
        <dbReference type="EMBL" id="CAG2141889.1"/>
    </source>
</evidence>